<evidence type="ECO:0000313" key="6">
    <source>
        <dbReference type="Proteomes" id="UP001154259"/>
    </source>
</evidence>
<dbReference type="PANTHER" id="PTHR39176">
    <property type="entry name" value="PERIPLASMIC PROTEIN-RELATED"/>
    <property type="match status" value="1"/>
</dbReference>
<evidence type="ECO:0000313" key="4">
    <source>
        <dbReference type="EMBL" id="CAI3935032.1"/>
    </source>
</evidence>
<keyword evidence="1" id="KW-0732">Signal</keyword>
<feature type="domain" description="Lysozyme inhibitor LprI-like N-terminal" evidence="2">
    <location>
        <begin position="129"/>
        <end position="208"/>
    </location>
</feature>
<evidence type="ECO:0000313" key="3">
    <source>
        <dbReference type="EMBL" id="CAI3925793.1"/>
    </source>
</evidence>
<proteinExistence type="predicted"/>
<feature type="signal peptide" evidence="1">
    <location>
        <begin position="1"/>
        <end position="24"/>
    </location>
</feature>
<organism evidence="4 5">
    <name type="scientific">Commensalibacter communis</name>
    <dbReference type="NCBI Taxonomy" id="2972786"/>
    <lineage>
        <taxon>Bacteria</taxon>
        <taxon>Pseudomonadati</taxon>
        <taxon>Pseudomonadota</taxon>
        <taxon>Alphaproteobacteria</taxon>
        <taxon>Acetobacterales</taxon>
        <taxon>Acetobacteraceae</taxon>
    </lineage>
</organism>
<dbReference type="Proteomes" id="UP001154259">
    <property type="component" value="Unassembled WGS sequence"/>
</dbReference>
<evidence type="ECO:0000259" key="2">
    <source>
        <dbReference type="Pfam" id="PF07007"/>
    </source>
</evidence>
<dbReference type="Proteomes" id="UP001154255">
    <property type="component" value="Unassembled WGS sequence"/>
</dbReference>
<dbReference type="Gene3D" id="1.20.1270.180">
    <property type="match status" value="2"/>
</dbReference>
<sequence>MLLKNSFLIITLFGFLFCAKTSLAREACNDGSPMTADIMNCLMIDYEKSDKQLNTLYHTIIQNLSVPEQKQLKSSQIKWIKSKDECNRFYNDMEYGHEGRFSVVVCQTQKTDSRIKYLTIYQQCYQVSSQHSNIKSCLWDEYQKLDQQLNLVYKQVLSKSSNEKQKDIKKDEREWIKEKDIACNKYKNINDKNSSRIECLIERTQEQVSILESQLKENE</sequence>
<evidence type="ECO:0000256" key="1">
    <source>
        <dbReference type="SAM" id="SignalP"/>
    </source>
</evidence>
<dbReference type="EMBL" id="CAMXCM010000001">
    <property type="protein sequence ID" value="CAI3935032.1"/>
    <property type="molecule type" value="Genomic_DNA"/>
</dbReference>
<dbReference type="AlphaFoldDB" id="A0A9W4TQH7"/>
<dbReference type="InterPro" id="IPR009739">
    <property type="entry name" value="LprI-like_N"/>
</dbReference>
<dbReference type="EMBL" id="CAMXCS010000001">
    <property type="protein sequence ID" value="CAI3925793.1"/>
    <property type="molecule type" value="Genomic_DNA"/>
</dbReference>
<name>A0A9W4TQH7_9PROT</name>
<keyword evidence="6" id="KW-1185">Reference proteome</keyword>
<reference evidence="4" key="1">
    <citation type="submission" date="2022-10" db="EMBL/GenBank/DDBJ databases">
        <authorList>
            <person name="Botero Cardona J."/>
        </authorList>
    </citation>
    <scope>NUCLEOTIDE SEQUENCE</scope>
    <source>
        <strain evidence="4">LMG 31819</strain>
        <strain evidence="3">R-53529</strain>
    </source>
</reference>
<dbReference type="PANTHER" id="PTHR39176:SF1">
    <property type="entry name" value="PERIPLASMIC PROTEIN"/>
    <property type="match status" value="1"/>
</dbReference>
<gene>
    <name evidence="3" type="ORF">R53529_LOCUS219</name>
    <name evidence="4" type="ORF">R53530_LOCUS882</name>
</gene>
<accession>A0A9W4TQH7</accession>
<protein>
    <recommendedName>
        <fullName evidence="2">Lysozyme inhibitor LprI-like N-terminal domain-containing protein</fullName>
    </recommendedName>
</protein>
<dbReference type="Pfam" id="PF07007">
    <property type="entry name" value="LprI"/>
    <property type="match status" value="2"/>
</dbReference>
<evidence type="ECO:0000313" key="5">
    <source>
        <dbReference type="Proteomes" id="UP001154255"/>
    </source>
</evidence>
<feature type="chain" id="PRO_5040986280" description="Lysozyme inhibitor LprI-like N-terminal domain-containing protein" evidence="1">
    <location>
        <begin position="25"/>
        <end position="219"/>
    </location>
</feature>
<dbReference type="RefSeq" id="WP_271788675.1">
    <property type="nucleotide sequence ID" value="NZ_CAMXCM010000001.1"/>
</dbReference>
<feature type="domain" description="Lysozyme inhibitor LprI-like N-terminal" evidence="2">
    <location>
        <begin position="28"/>
        <end position="118"/>
    </location>
</feature>
<comment type="caution">
    <text evidence="4">The sequence shown here is derived from an EMBL/GenBank/DDBJ whole genome shotgun (WGS) entry which is preliminary data.</text>
</comment>